<feature type="signal peptide" evidence="2">
    <location>
        <begin position="1"/>
        <end position="20"/>
    </location>
</feature>
<evidence type="ECO:0000313" key="3">
    <source>
        <dbReference type="EMBL" id="RWR30051.1"/>
    </source>
</evidence>
<accession>A0A443KB41</accession>
<keyword evidence="1" id="KW-0472">Membrane</keyword>
<feature type="transmembrane region" description="Helical" evidence="1">
    <location>
        <begin position="163"/>
        <end position="180"/>
    </location>
</feature>
<dbReference type="RefSeq" id="WP_128237147.1">
    <property type="nucleotide sequence ID" value="NZ_SAUX01000009.1"/>
</dbReference>
<evidence type="ECO:0000256" key="2">
    <source>
        <dbReference type="SAM" id="SignalP"/>
    </source>
</evidence>
<keyword evidence="1" id="KW-1133">Transmembrane helix</keyword>
<dbReference type="Proteomes" id="UP000285295">
    <property type="component" value="Unassembled WGS sequence"/>
</dbReference>
<dbReference type="AlphaFoldDB" id="A0A443KB41"/>
<gene>
    <name evidence="3" type="ORF">D2T31_09160</name>
</gene>
<protein>
    <submittedName>
        <fullName evidence="3">Cobalamin biosynthesis protein CbiL</fullName>
    </submittedName>
</protein>
<keyword evidence="1" id="KW-0812">Transmembrane</keyword>
<proteinExistence type="predicted"/>
<dbReference type="EMBL" id="SAUX01000009">
    <property type="protein sequence ID" value="RWR30051.1"/>
    <property type="molecule type" value="Genomic_DNA"/>
</dbReference>
<name>A0A443KB41_9RHOB</name>
<comment type="caution">
    <text evidence="3">The sequence shown here is derived from an EMBL/GenBank/DDBJ whole genome shotgun (WGS) entry which is preliminary data.</text>
</comment>
<reference evidence="3 4" key="2">
    <citation type="submission" date="2019-01" db="EMBL/GenBank/DDBJ databases">
        <authorList>
            <person name="Li Y."/>
        </authorList>
    </citation>
    <scope>NUCLEOTIDE SEQUENCE [LARGE SCALE GENOMIC DNA]</scope>
    <source>
        <strain evidence="3 4">D19-10-3-21</strain>
    </source>
</reference>
<dbReference type="OrthoDB" id="8447011at2"/>
<feature type="chain" id="PRO_5019279497" evidence="2">
    <location>
        <begin position="21"/>
        <end position="184"/>
    </location>
</feature>
<keyword evidence="2" id="KW-0732">Signal</keyword>
<evidence type="ECO:0000256" key="1">
    <source>
        <dbReference type="SAM" id="Phobius"/>
    </source>
</evidence>
<organism evidence="3 4">
    <name type="scientific">Paenirhodobacter populi</name>
    <dbReference type="NCBI Taxonomy" id="2306993"/>
    <lineage>
        <taxon>Bacteria</taxon>
        <taxon>Pseudomonadati</taxon>
        <taxon>Pseudomonadota</taxon>
        <taxon>Alphaproteobacteria</taxon>
        <taxon>Rhodobacterales</taxon>
        <taxon>Rhodobacter group</taxon>
        <taxon>Paenirhodobacter</taxon>
    </lineage>
</organism>
<evidence type="ECO:0000313" key="4">
    <source>
        <dbReference type="Proteomes" id="UP000285295"/>
    </source>
</evidence>
<reference evidence="3 4" key="1">
    <citation type="submission" date="2019-01" db="EMBL/GenBank/DDBJ databases">
        <title>Sinorhodobacter populi sp. nov. isolated from the symptomatic bark tissue of Populus euramericana canker.</title>
        <authorList>
            <person name="Xu G."/>
        </authorList>
    </citation>
    <scope>NUCLEOTIDE SEQUENCE [LARGE SCALE GENOMIC DNA]</scope>
    <source>
        <strain evidence="3 4">D19-10-3-21</strain>
    </source>
</reference>
<sequence length="184" mass="19665">MTRLILPLILFLSLALPAEAHKLRLFATVEGEDVTGYAFFTGGGRAQGADWWALDARGVAVAQGRTDGEGRYRFTPPDPVTDDILVRVDTHEGHMAEAVVKAERFGAPPVAPVTPPAASLAAGGRIAAPAPDTKAVELAVQRQITPLLERIEAMDSRMRITDVLSGLFLIVGLAGIGLYLRGRR</sequence>